<organism evidence="10 11">
    <name type="scientific">Pontivivens ytuae</name>
    <dbReference type="NCBI Taxonomy" id="2789856"/>
    <lineage>
        <taxon>Bacteria</taxon>
        <taxon>Pseudomonadati</taxon>
        <taxon>Pseudomonadota</taxon>
        <taxon>Alphaproteobacteria</taxon>
        <taxon>Rhodobacterales</taxon>
        <taxon>Paracoccaceae</taxon>
        <taxon>Pontivivens</taxon>
    </lineage>
</organism>
<dbReference type="PANTHER" id="PTHR24422:SF27">
    <property type="entry name" value="PROTEIN-GLUTAMATE O-METHYLTRANSFERASE"/>
    <property type="match status" value="1"/>
</dbReference>
<dbReference type="InterPro" id="IPR050903">
    <property type="entry name" value="Bact_Chemotaxis_MeTrfase"/>
</dbReference>
<dbReference type="Gene3D" id="1.10.155.10">
    <property type="entry name" value="Chemotaxis receptor methyltransferase CheR, N-terminal domain"/>
    <property type="match status" value="1"/>
</dbReference>
<dbReference type="PROSITE" id="PS50123">
    <property type="entry name" value="CHER"/>
    <property type="match status" value="1"/>
</dbReference>
<dbReference type="SUPFAM" id="SSF53335">
    <property type="entry name" value="S-adenosyl-L-methionine-dependent methyltransferases"/>
    <property type="match status" value="1"/>
</dbReference>
<dbReference type="InterPro" id="IPR036804">
    <property type="entry name" value="CheR_N_sf"/>
</dbReference>
<dbReference type="Pfam" id="PF01339">
    <property type="entry name" value="CheB_methylest"/>
    <property type="match status" value="1"/>
</dbReference>
<keyword evidence="7" id="KW-0175">Coiled coil</keyword>
<dbReference type="Gene3D" id="3.40.50.150">
    <property type="entry name" value="Vaccinia Virus protein VP39"/>
    <property type="match status" value="1"/>
</dbReference>
<keyword evidence="5" id="KW-0949">S-adenosyl-L-methionine</keyword>
<dbReference type="GO" id="GO:0000156">
    <property type="term" value="F:phosphorelay response regulator activity"/>
    <property type="evidence" value="ECO:0007669"/>
    <property type="project" value="InterPro"/>
</dbReference>
<dbReference type="InterPro" id="IPR029063">
    <property type="entry name" value="SAM-dependent_MTases_sf"/>
</dbReference>
<keyword evidence="11" id="KW-1185">Reference proteome</keyword>
<sequence length="824" mass="90983">MAWVGIGASAGGLEALSVLAKNLPAQANATYIVVQHMAPQHKSLLRDLVSRETHLTVVEISSGVVPKPDHIYITPPNSNLSIANGRLELLPPDQTPSAPKPSIDGFFIDLADEIGPRAIGVILSGTGSDGAFGVRAIRAAGGITIAQDEASAKYDGMPMSAQRTGCIDLVLPPEDIGVKFKEILETSRDAEGLAALMPPVNSLAEINQLLFAQTNVDFRDYKPSTIHRRIERRMAALGLERIADYVERLRADKDEVETLFRDMLISVTSFFRDQQEFKRFDTAIKRIVEEHDDTLPLRVWVPGCATGEEAYSIAMLFAEAMGGPDTIDRNRLQIFASDIDREALKVGRRGLYPASSMTKVSEDLLTRYFTAVGDSFKVVKPLRDVILFAEHNVSQDPPFLNLDLVCCRNLLIYFGQELQYRVMSRMYTALKEDGLVFLGMAESMTGVENLFLRDSTGGKIFRKREAADVDLAPLRPSARAQMRTVQRLEEQAARHENREDGRFAALVSTLGPNAVLVTSDYKLRRVFGEIDDFVSIPSGDVKGASVDYLKGRLANEARVLISLAQRGEMARHSGLLPMPGGTNERALRLSVYPLPSERGGETLYLLVFAETDESAEELALVDENPGDELVVRELRRQLASTRETLQQTIEELETSNEELQSLNEELQSTNEELQSTNEELETANEELQSTNEELITVNEEQQINSMELSLVTKELESILAHLALPVVVLDLRLNVVRASNEARKVLSIPSEAPKVHIAQCELPDGFPRPLSFLPDVVERGETVELEYELNGTPSVVRAVPYRNARNQLAGAVMMVVPAGLKALV</sequence>
<dbReference type="SUPFAM" id="SSF52738">
    <property type="entry name" value="Methylesterase CheB, C-terminal domain"/>
    <property type="match status" value="1"/>
</dbReference>
<dbReference type="EMBL" id="CP064942">
    <property type="protein sequence ID" value="QPH53871.1"/>
    <property type="molecule type" value="Genomic_DNA"/>
</dbReference>
<dbReference type="SUPFAM" id="SSF55785">
    <property type="entry name" value="PYP-like sensor domain (PAS domain)"/>
    <property type="match status" value="1"/>
</dbReference>
<dbReference type="GO" id="GO:0006935">
    <property type="term" value="P:chemotaxis"/>
    <property type="evidence" value="ECO:0007669"/>
    <property type="project" value="UniProtKB-UniRule"/>
</dbReference>
<evidence type="ECO:0000259" key="9">
    <source>
        <dbReference type="PROSITE" id="PS50123"/>
    </source>
</evidence>
<evidence type="ECO:0000256" key="3">
    <source>
        <dbReference type="ARBA" id="ARBA00022603"/>
    </source>
</evidence>
<accession>A0A7S9QD82</accession>
<evidence type="ECO:0000256" key="5">
    <source>
        <dbReference type="ARBA" id="ARBA00022691"/>
    </source>
</evidence>
<feature type="domain" description="CheR-type methyltransferase" evidence="9">
    <location>
        <begin position="203"/>
        <end position="466"/>
    </location>
</feature>
<dbReference type="GO" id="GO:0008983">
    <property type="term" value="F:protein-glutamate O-methyltransferase activity"/>
    <property type="evidence" value="ECO:0007669"/>
    <property type="project" value="UniProtKB-EC"/>
</dbReference>
<dbReference type="KEGG" id="poz:I0K15_19180"/>
<dbReference type="PANTHER" id="PTHR24422">
    <property type="entry name" value="CHEMOTAXIS PROTEIN METHYLTRANSFERASE"/>
    <property type="match status" value="1"/>
</dbReference>
<reference evidence="10 11" key="1">
    <citation type="submission" date="2020-11" db="EMBL/GenBank/DDBJ databases">
        <title>Description of Pontivivens ytuae sp. nov. isolated from deep sea sediment of Mariana Trench.</title>
        <authorList>
            <person name="Wang Z."/>
            <person name="Sun Q.-L."/>
            <person name="Xu X.-D."/>
            <person name="Tang Y.-Z."/>
            <person name="Zhang J."/>
        </authorList>
    </citation>
    <scope>NUCLEOTIDE SEQUENCE [LARGE SCALE GENOMIC DNA]</scope>
    <source>
        <strain evidence="10 11">MT2928</strain>
    </source>
</reference>
<keyword evidence="3" id="KW-0489">Methyltransferase</keyword>
<evidence type="ECO:0000259" key="8">
    <source>
        <dbReference type="PROSITE" id="PS50122"/>
    </source>
</evidence>
<dbReference type="SUPFAM" id="SSF47757">
    <property type="entry name" value="Chemotaxis receptor methyltransferase CheR, N-terminal domain"/>
    <property type="match status" value="1"/>
</dbReference>
<keyword evidence="6" id="KW-0145">Chemotaxis</keyword>
<proteinExistence type="predicted"/>
<feature type="active site" evidence="6">
    <location>
        <position position="36"/>
    </location>
</feature>
<dbReference type="CDD" id="cd16434">
    <property type="entry name" value="CheB-CheR_fusion"/>
    <property type="match status" value="1"/>
</dbReference>
<keyword evidence="4" id="KW-0808">Transferase</keyword>
<dbReference type="InterPro" id="IPR035909">
    <property type="entry name" value="CheB_C"/>
</dbReference>
<evidence type="ECO:0000313" key="11">
    <source>
        <dbReference type="Proteomes" id="UP000594800"/>
    </source>
</evidence>
<evidence type="ECO:0000256" key="6">
    <source>
        <dbReference type="PROSITE-ProRule" id="PRU00050"/>
    </source>
</evidence>
<dbReference type="GO" id="GO:0032259">
    <property type="term" value="P:methylation"/>
    <property type="evidence" value="ECO:0007669"/>
    <property type="project" value="UniProtKB-KW"/>
</dbReference>
<name>A0A7S9QD82_9RHOB</name>
<dbReference type="Pfam" id="PF03705">
    <property type="entry name" value="CheR_N"/>
    <property type="match status" value="1"/>
</dbReference>
<dbReference type="InterPro" id="IPR022642">
    <property type="entry name" value="CheR_C"/>
</dbReference>
<evidence type="ECO:0000256" key="1">
    <source>
        <dbReference type="ARBA" id="ARBA00001541"/>
    </source>
</evidence>
<dbReference type="PRINTS" id="PR00996">
    <property type="entry name" value="CHERMTFRASE"/>
</dbReference>
<dbReference type="InterPro" id="IPR000780">
    <property type="entry name" value="CheR_MeTrfase"/>
</dbReference>
<evidence type="ECO:0000313" key="10">
    <source>
        <dbReference type="EMBL" id="QPH53871.1"/>
    </source>
</evidence>
<dbReference type="Proteomes" id="UP000594800">
    <property type="component" value="Chromosome"/>
</dbReference>
<dbReference type="EC" id="2.1.1.80" evidence="2"/>
<dbReference type="GO" id="GO:0005737">
    <property type="term" value="C:cytoplasm"/>
    <property type="evidence" value="ECO:0007669"/>
    <property type="project" value="InterPro"/>
</dbReference>
<dbReference type="Gene3D" id="3.30.450.20">
    <property type="entry name" value="PAS domain"/>
    <property type="match status" value="1"/>
</dbReference>
<protein>
    <recommendedName>
        <fullName evidence="2">protein-glutamate O-methyltransferase</fullName>
        <ecNumber evidence="2">2.1.1.80</ecNumber>
    </recommendedName>
</protein>
<dbReference type="PROSITE" id="PS50122">
    <property type="entry name" value="CHEB"/>
    <property type="match status" value="1"/>
</dbReference>
<dbReference type="SMART" id="SM00138">
    <property type="entry name" value="MeTrc"/>
    <property type="match status" value="1"/>
</dbReference>
<dbReference type="Gene3D" id="3.40.50.180">
    <property type="entry name" value="Methylesterase CheB, C-terminal domain"/>
    <property type="match status" value="1"/>
</dbReference>
<feature type="active site" evidence="6">
    <location>
        <position position="129"/>
    </location>
</feature>
<comment type="catalytic activity">
    <reaction evidence="1">
        <text>L-glutamyl-[protein] + S-adenosyl-L-methionine = [protein]-L-glutamate 5-O-methyl ester + S-adenosyl-L-homocysteine</text>
        <dbReference type="Rhea" id="RHEA:24452"/>
        <dbReference type="Rhea" id="RHEA-COMP:10208"/>
        <dbReference type="Rhea" id="RHEA-COMP:10311"/>
        <dbReference type="ChEBI" id="CHEBI:29973"/>
        <dbReference type="ChEBI" id="CHEBI:57856"/>
        <dbReference type="ChEBI" id="CHEBI:59789"/>
        <dbReference type="ChEBI" id="CHEBI:82795"/>
        <dbReference type="EC" id="2.1.1.80"/>
    </reaction>
</comment>
<feature type="active site" evidence="6">
    <location>
        <position position="9"/>
    </location>
</feature>
<feature type="domain" description="CheB-type methylesterase" evidence="8">
    <location>
        <begin position="1"/>
        <end position="187"/>
    </location>
</feature>
<evidence type="ECO:0000256" key="7">
    <source>
        <dbReference type="SAM" id="Coils"/>
    </source>
</evidence>
<dbReference type="InterPro" id="IPR000673">
    <property type="entry name" value="Sig_transdc_resp-reg_Me-estase"/>
</dbReference>
<dbReference type="InterPro" id="IPR022641">
    <property type="entry name" value="CheR_N"/>
</dbReference>
<evidence type="ECO:0000256" key="4">
    <source>
        <dbReference type="ARBA" id="ARBA00022679"/>
    </source>
</evidence>
<dbReference type="AlphaFoldDB" id="A0A7S9QD82"/>
<feature type="coiled-coil region" evidence="7">
    <location>
        <begin position="631"/>
        <end position="704"/>
    </location>
</feature>
<gene>
    <name evidence="10" type="ORF">I0K15_19180</name>
</gene>
<dbReference type="Pfam" id="PF01739">
    <property type="entry name" value="CheR"/>
    <property type="match status" value="1"/>
</dbReference>
<dbReference type="GO" id="GO:0008984">
    <property type="term" value="F:protein-glutamate methylesterase activity"/>
    <property type="evidence" value="ECO:0007669"/>
    <property type="project" value="InterPro"/>
</dbReference>
<dbReference type="Pfam" id="PF13596">
    <property type="entry name" value="PAS_10"/>
    <property type="match status" value="1"/>
</dbReference>
<keyword evidence="6" id="KW-0378">Hydrolase</keyword>
<dbReference type="InterPro" id="IPR035965">
    <property type="entry name" value="PAS-like_dom_sf"/>
</dbReference>
<evidence type="ECO:0000256" key="2">
    <source>
        <dbReference type="ARBA" id="ARBA00012534"/>
    </source>
</evidence>